<comment type="caution">
    <text evidence="2">The sequence shown here is derived from an EMBL/GenBank/DDBJ whole genome shotgun (WGS) entry which is preliminary data.</text>
</comment>
<keyword evidence="1" id="KW-1133">Transmembrane helix</keyword>
<feature type="transmembrane region" description="Helical" evidence="1">
    <location>
        <begin position="155"/>
        <end position="176"/>
    </location>
</feature>
<keyword evidence="3" id="KW-1185">Reference proteome</keyword>
<evidence type="ECO:0000313" key="3">
    <source>
        <dbReference type="Proteomes" id="UP000295543"/>
    </source>
</evidence>
<feature type="transmembrane region" description="Helical" evidence="1">
    <location>
        <begin position="103"/>
        <end position="128"/>
    </location>
</feature>
<reference evidence="2 3" key="1">
    <citation type="submission" date="2019-03" db="EMBL/GenBank/DDBJ databases">
        <title>Luteimonas zhaokaii sp.nov., isolated from the rectal contents of Plateau pika in Yushu, Qinghai Province, China.</title>
        <authorList>
            <person name="Zhang G."/>
        </authorList>
    </citation>
    <scope>NUCLEOTIDE SEQUENCE [LARGE SCALE GENOMIC DNA]</scope>
    <source>
        <strain evidence="2 3">THG-MD21</strain>
    </source>
</reference>
<name>A0A4R5U7X5_9GAMM</name>
<dbReference type="AlphaFoldDB" id="A0A4R5U7X5"/>
<dbReference type="RefSeq" id="WP_133393659.1">
    <property type="nucleotide sequence ID" value="NZ_SMTG01000004.1"/>
</dbReference>
<dbReference type="OrthoDB" id="9965760at2"/>
<keyword evidence="1" id="KW-0472">Membrane</keyword>
<dbReference type="Proteomes" id="UP000295543">
    <property type="component" value="Unassembled WGS sequence"/>
</dbReference>
<protein>
    <submittedName>
        <fullName evidence="2">Uncharacterized protein</fullName>
    </submittedName>
</protein>
<proteinExistence type="predicted"/>
<organism evidence="2 3">
    <name type="scientific">Luteimonas terrae</name>
    <dbReference type="NCBI Taxonomy" id="1530191"/>
    <lineage>
        <taxon>Bacteria</taxon>
        <taxon>Pseudomonadati</taxon>
        <taxon>Pseudomonadota</taxon>
        <taxon>Gammaproteobacteria</taxon>
        <taxon>Lysobacterales</taxon>
        <taxon>Lysobacteraceae</taxon>
        <taxon>Luteimonas</taxon>
    </lineage>
</organism>
<keyword evidence="1" id="KW-0812">Transmembrane</keyword>
<dbReference type="EMBL" id="SMTG01000004">
    <property type="protein sequence ID" value="TDK30571.1"/>
    <property type="molecule type" value="Genomic_DNA"/>
</dbReference>
<evidence type="ECO:0000256" key="1">
    <source>
        <dbReference type="SAM" id="Phobius"/>
    </source>
</evidence>
<feature type="transmembrane region" description="Helical" evidence="1">
    <location>
        <begin position="20"/>
        <end position="50"/>
    </location>
</feature>
<feature type="transmembrane region" description="Helical" evidence="1">
    <location>
        <begin position="70"/>
        <end position="91"/>
    </location>
</feature>
<evidence type="ECO:0000313" key="2">
    <source>
        <dbReference type="EMBL" id="TDK30571.1"/>
    </source>
</evidence>
<gene>
    <name evidence="2" type="ORF">E2F49_09365</name>
</gene>
<accession>A0A4R5U7X5</accession>
<sequence>MRKKRNELRRPLHDGPDLMLWSGGIYLAIAIGLAVVHVDVTSFVASGLLLPDSAFAGFQARNPALDYLPSLYFCMLVLFPLVSGGFVLHAYRRRSYLTRTESTGKLVALGASGFVMAVLPPLLLAFGYRDASEPISLRSRGLIALTTANDVTVGVAFFLLFAFSALMVMCIWIYAAKLGMEPVWKRKGFHGWNP</sequence>